<reference evidence="1" key="1">
    <citation type="submission" date="2019-08" db="EMBL/GenBank/DDBJ databases">
        <authorList>
            <person name="Kucharzyk K."/>
            <person name="Murdoch R.W."/>
            <person name="Higgins S."/>
            <person name="Loffler F."/>
        </authorList>
    </citation>
    <scope>NUCLEOTIDE SEQUENCE</scope>
</reference>
<dbReference type="AlphaFoldDB" id="A0A645ALW6"/>
<comment type="caution">
    <text evidence="1">The sequence shown here is derived from an EMBL/GenBank/DDBJ whole genome shotgun (WGS) entry which is preliminary data.</text>
</comment>
<organism evidence="1">
    <name type="scientific">bioreactor metagenome</name>
    <dbReference type="NCBI Taxonomy" id="1076179"/>
    <lineage>
        <taxon>unclassified sequences</taxon>
        <taxon>metagenomes</taxon>
        <taxon>ecological metagenomes</taxon>
    </lineage>
</organism>
<protein>
    <submittedName>
        <fullName evidence="1">Uncharacterized protein</fullName>
    </submittedName>
</protein>
<gene>
    <name evidence="1" type="ORF">SDC9_100686</name>
</gene>
<dbReference type="EMBL" id="VSSQ01014560">
    <property type="protein sequence ID" value="MPM53916.1"/>
    <property type="molecule type" value="Genomic_DNA"/>
</dbReference>
<sequence>MKDYPYPYPWKELPGTAEEMAFLDERFAKMSARERFLVEGSSRLESIETAADLINLIEQLDNFSLYYGVNDDAALGKYIATYQHQATPDQLRFVDLNQWGRSIREENGGTYVSGGYVDQHYSCHEVYTGKNLEQMTGGSASVRMKVASGIHPEGLWVRLPDHEISTGEPDELSVAMSELGITKWSRAVLLEVECCLDNITGIADQYESLEELIGAGNNLGYVLEEQGQGMPFFQQRFQAAMELEGCTRLDEALDISQNLHCYDFIPSEQHWEKFGRDLALKRELVHPSSPIGMYFDYASYCKAEIDALNLQPCEDGYIARNQKEFIREFSKEPREQGQIFGHNL</sequence>
<proteinExistence type="predicted"/>
<name>A0A645ALW6_9ZZZZ</name>
<evidence type="ECO:0000313" key="1">
    <source>
        <dbReference type="EMBL" id="MPM53916.1"/>
    </source>
</evidence>
<accession>A0A645ALW6</accession>